<keyword evidence="3" id="KW-0998">Cell outer membrane</keyword>
<protein>
    <submittedName>
        <fullName evidence="5">Carboxypeptidase-like regulatory domain-containing protein</fullName>
    </submittedName>
</protein>
<dbReference type="Pfam" id="PF07715">
    <property type="entry name" value="Plug"/>
    <property type="match status" value="1"/>
</dbReference>
<evidence type="ECO:0000256" key="1">
    <source>
        <dbReference type="ARBA" id="ARBA00004442"/>
    </source>
</evidence>
<sequence>MSKKLLFSGLLLLSFFYHSRCISQSNEKTLVLSEILNELQERYGVQFNYASDLVENIILEAPKNNLSLEKALEKISSETYLDFIFISKTIITLKEKTIRFCGYSKDKDSNEILPFVTLYTGKNSTISNEEGFFELKNLKARDTITIEHIGYKPIRLAVNSLKTQEACETLFLTLYQEQLAEVVVYDFLVRGVDQLDNGSYQLDFKRFSTLPGLVDNDVLQSVQAFPGIQSIDETVSNINIRGGSNDQNRITWDGIKMYQSGHFFGLISMFNPSITQKVELKKNGSNTYETDGVSGTIAMKTSTKLNNDFKGSIGFNLIDAHSSVDTPLGEKASMQVAARKAINGFVQTPTYSSYFDRISQDTEIQQNTTMINESEIDFDFYDTSLRLLWQPTQKDQLRLNFIQTNNSLKFNETAIFNGQTEIRESNLNQSTIAAGLNYNRDWSEKLSTTVSIYNTDYKLDANNVAIEADQRFIQENKVSETEFRVMANYALSEQMSFIGGYDFTETKVTNLDNIDNPLFIRLVGELLQTHGVFSEVRLSSKDLDTKLTLGLRYNYLYDFNKGLWQPRLSFSHRFNENLSVEALGEFKHQSTSQVINFQNDFLGVEKRRWQLSNNESVPVITSKQGSIGMSYNKAGWLFNLVPFYKEVDGITTQSQGFQGPYEFERTFGSYSAFGADVLIRKQFEKNAFWLSYAYLDSQYSFQELPETSFANNFNISHAFTAGTNFTKGNWLWAAGLNWRSGRPFTALEVNNEVVEGELNFTNSNSERLKDYLRLDFSTQYQFNWGEQTRAQIAFSVWNVLNRENEINAFYRLNAEQQAQRFGQNSLGITPNLSVKLLFL</sequence>
<evidence type="ECO:0000313" key="5">
    <source>
        <dbReference type="EMBL" id="MFD2588868.1"/>
    </source>
</evidence>
<dbReference type="InterPro" id="IPR012910">
    <property type="entry name" value="Plug_dom"/>
</dbReference>
<dbReference type="SUPFAM" id="SSF56935">
    <property type="entry name" value="Porins"/>
    <property type="match status" value="1"/>
</dbReference>
<comment type="subcellular location">
    <subcellularLocation>
        <location evidence="1">Cell outer membrane</location>
    </subcellularLocation>
</comment>
<gene>
    <name evidence="5" type="ORF">ACFSQJ_18225</name>
</gene>
<dbReference type="Gene3D" id="2.40.170.20">
    <property type="entry name" value="TonB-dependent receptor, beta-barrel domain"/>
    <property type="match status" value="1"/>
</dbReference>
<evidence type="ECO:0000259" key="4">
    <source>
        <dbReference type="Pfam" id="PF07715"/>
    </source>
</evidence>
<dbReference type="Proteomes" id="UP001597526">
    <property type="component" value="Unassembled WGS sequence"/>
</dbReference>
<dbReference type="InterPro" id="IPR008969">
    <property type="entry name" value="CarboxyPept-like_regulatory"/>
</dbReference>
<keyword evidence="6" id="KW-1185">Reference proteome</keyword>
<evidence type="ECO:0000313" key="6">
    <source>
        <dbReference type="Proteomes" id="UP001597526"/>
    </source>
</evidence>
<dbReference type="EMBL" id="JBHULB010000082">
    <property type="protein sequence ID" value="MFD2588868.1"/>
    <property type="molecule type" value="Genomic_DNA"/>
</dbReference>
<accession>A0ABW5N137</accession>
<comment type="caution">
    <text evidence="5">The sequence shown here is derived from an EMBL/GenBank/DDBJ whole genome shotgun (WGS) entry which is preliminary data.</text>
</comment>
<evidence type="ECO:0000256" key="2">
    <source>
        <dbReference type="ARBA" id="ARBA00023136"/>
    </source>
</evidence>
<proteinExistence type="predicted"/>
<organism evidence="5 6">
    <name type="scientific">Croceitalea marina</name>
    <dbReference type="NCBI Taxonomy" id="1775166"/>
    <lineage>
        <taxon>Bacteria</taxon>
        <taxon>Pseudomonadati</taxon>
        <taxon>Bacteroidota</taxon>
        <taxon>Flavobacteriia</taxon>
        <taxon>Flavobacteriales</taxon>
        <taxon>Flavobacteriaceae</taxon>
        <taxon>Croceitalea</taxon>
    </lineage>
</organism>
<reference evidence="6" key="1">
    <citation type="journal article" date="2019" name="Int. J. Syst. Evol. Microbiol.">
        <title>The Global Catalogue of Microorganisms (GCM) 10K type strain sequencing project: providing services to taxonomists for standard genome sequencing and annotation.</title>
        <authorList>
            <consortium name="The Broad Institute Genomics Platform"/>
            <consortium name="The Broad Institute Genome Sequencing Center for Infectious Disease"/>
            <person name="Wu L."/>
            <person name="Ma J."/>
        </authorList>
    </citation>
    <scope>NUCLEOTIDE SEQUENCE [LARGE SCALE GENOMIC DNA]</scope>
    <source>
        <strain evidence="6">KCTC 52368</strain>
    </source>
</reference>
<evidence type="ECO:0000256" key="3">
    <source>
        <dbReference type="ARBA" id="ARBA00023237"/>
    </source>
</evidence>
<dbReference type="SUPFAM" id="SSF49464">
    <property type="entry name" value="Carboxypeptidase regulatory domain-like"/>
    <property type="match status" value="1"/>
</dbReference>
<keyword evidence="2" id="KW-0472">Membrane</keyword>
<name>A0ABW5N137_9FLAO</name>
<feature type="domain" description="TonB-dependent receptor plug" evidence="4">
    <location>
        <begin position="216"/>
        <end position="295"/>
    </location>
</feature>
<dbReference type="Pfam" id="PF13715">
    <property type="entry name" value="CarbopepD_reg_2"/>
    <property type="match status" value="1"/>
</dbReference>
<dbReference type="InterPro" id="IPR036942">
    <property type="entry name" value="Beta-barrel_TonB_sf"/>
</dbReference>